<dbReference type="Gene3D" id="3.90.1410.10">
    <property type="entry name" value="set domain protein methyltransferase, domain 1"/>
    <property type="match status" value="1"/>
</dbReference>
<name>A0A178V902_ARATH</name>
<evidence type="ECO:0008006" key="3">
    <source>
        <dbReference type="Google" id="ProtNLM"/>
    </source>
</evidence>
<protein>
    <recommendedName>
        <fullName evidence="3">SET domain-containing protein</fullName>
    </recommendedName>
</protein>
<dbReference type="AlphaFoldDB" id="A0A178V902"/>
<evidence type="ECO:0000313" key="1">
    <source>
        <dbReference type="EMBL" id="OAP02274.1"/>
    </source>
</evidence>
<accession>A0A178V902</accession>
<organism evidence="1 2">
    <name type="scientific">Arabidopsis thaliana</name>
    <name type="common">Mouse-ear cress</name>
    <dbReference type="NCBI Taxonomy" id="3702"/>
    <lineage>
        <taxon>Eukaryota</taxon>
        <taxon>Viridiplantae</taxon>
        <taxon>Streptophyta</taxon>
        <taxon>Embryophyta</taxon>
        <taxon>Tracheophyta</taxon>
        <taxon>Spermatophyta</taxon>
        <taxon>Magnoliopsida</taxon>
        <taxon>eudicotyledons</taxon>
        <taxon>Gunneridae</taxon>
        <taxon>Pentapetalae</taxon>
        <taxon>rosids</taxon>
        <taxon>malvids</taxon>
        <taxon>Brassicales</taxon>
        <taxon>Brassicaceae</taxon>
        <taxon>Camelineae</taxon>
        <taxon>Arabidopsis</taxon>
    </lineage>
</organism>
<reference evidence="2" key="1">
    <citation type="journal article" date="2016" name="Proc. Natl. Acad. Sci. U.S.A.">
        <title>Chromosome-level assembly of Arabidopsis thaliana Ler reveals the extent of translocation and inversion polymorphisms.</title>
        <authorList>
            <person name="Zapata L."/>
            <person name="Ding J."/>
            <person name="Willing E.M."/>
            <person name="Hartwig B."/>
            <person name="Bezdan D."/>
            <person name="Jiao W.B."/>
            <person name="Patel V."/>
            <person name="Velikkakam James G."/>
            <person name="Koornneef M."/>
            <person name="Ossowski S."/>
            <person name="Schneeberger K."/>
        </authorList>
    </citation>
    <scope>NUCLEOTIDE SEQUENCE [LARGE SCALE GENOMIC DNA]</scope>
    <source>
        <strain evidence="2">cv. Landsberg erecta</strain>
    </source>
</reference>
<dbReference type="InterPro" id="IPR046341">
    <property type="entry name" value="SET_dom_sf"/>
</dbReference>
<comment type="caution">
    <text evidence="1">The sequence shown here is derived from an EMBL/GenBank/DDBJ whole genome shotgun (WGS) entry which is preliminary data.</text>
</comment>
<dbReference type="SUPFAM" id="SSF82199">
    <property type="entry name" value="SET domain"/>
    <property type="match status" value="1"/>
</dbReference>
<proteinExistence type="predicted"/>
<gene>
    <name evidence="1" type="ordered locus">AXX17_At3g49640</name>
</gene>
<dbReference type="Proteomes" id="UP000078284">
    <property type="component" value="Chromosome 3"/>
</dbReference>
<evidence type="ECO:0000313" key="2">
    <source>
        <dbReference type="Proteomes" id="UP000078284"/>
    </source>
</evidence>
<dbReference type="EMBL" id="LUHQ01000003">
    <property type="protein sequence ID" value="OAP02274.1"/>
    <property type="molecule type" value="Genomic_DNA"/>
</dbReference>
<sequence length="69" mass="7867">MYAYALVGSRAWENSKRISLIPFADFMNHDGLSASIVLRDEDNHLSEVYFHSCYLIFCVLFVKGLCTST</sequence>
<dbReference type="ExpressionAtlas" id="A0A178V902">
    <property type="expression patterns" value="baseline and differential"/>
</dbReference>